<dbReference type="EMBL" id="JAHUTI010065011">
    <property type="protein sequence ID" value="MED6253279.1"/>
    <property type="molecule type" value="Genomic_DNA"/>
</dbReference>
<name>A0ABU7BSG1_9TELE</name>
<reference evidence="2 3" key="1">
    <citation type="submission" date="2021-07" db="EMBL/GenBank/DDBJ databases">
        <authorList>
            <person name="Palmer J.M."/>
        </authorList>
    </citation>
    <scope>NUCLEOTIDE SEQUENCE [LARGE SCALE GENOMIC DNA]</scope>
    <source>
        <strain evidence="2 3">AT_MEX2019</strain>
        <tissue evidence="2">Muscle</tissue>
    </source>
</reference>
<organism evidence="2 3">
    <name type="scientific">Ataeniobius toweri</name>
    <dbReference type="NCBI Taxonomy" id="208326"/>
    <lineage>
        <taxon>Eukaryota</taxon>
        <taxon>Metazoa</taxon>
        <taxon>Chordata</taxon>
        <taxon>Craniata</taxon>
        <taxon>Vertebrata</taxon>
        <taxon>Euteleostomi</taxon>
        <taxon>Actinopterygii</taxon>
        <taxon>Neopterygii</taxon>
        <taxon>Teleostei</taxon>
        <taxon>Neoteleostei</taxon>
        <taxon>Acanthomorphata</taxon>
        <taxon>Ovalentaria</taxon>
        <taxon>Atherinomorphae</taxon>
        <taxon>Cyprinodontiformes</taxon>
        <taxon>Goodeidae</taxon>
        <taxon>Ataeniobius</taxon>
    </lineage>
</organism>
<evidence type="ECO:0000313" key="2">
    <source>
        <dbReference type="EMBL" id="MED6253279.1"/>
    </source>
</evidence>
<dbReference type="Proteomes" id="UP001345963">
    <property type="component" value="Unassembled WGS sequence"/>
</dbReference>
<evidence type="ECO:0000313" key="3">
    <source>
        <dbReference type="Proteomes" id="UP001345963"/>
    </source>
</evidence>
<feature type="region of interest" description="Disordered" evidence="1">
    <location>
        <begin position="1"/>
        <end position="102"/>
    </location>
</feature>
<protein>
    <submittedName>
        <fullName evidence="2">Uncharacterized protein</fullName>
    </submittedName>
</protein>
<feature type="compositionally biased region" description="Low complexity" evidence="1">
    <location>
        <begin position="62"/>
        <end position="95"/>
    </location>
</feature>
<gene>
    <name evidence="2" type="ORF">ATANTOWER_025771</name>
</gene>
<accession>A0ABU7BSG1</accession>
<evidence type="ECO:0000256" key="1">
    <source>
        <dbReference type="SAM" id="MobiDB-lite"/>
    </source>
</evidence>
<sequence>MEERTTLMAGVAPLQAPTEAEESLLPAKGIQGPQPVPSTCLQEPAAAADQGEGGQCRPFGDASIAAPSTSSSTQDAAPPLLATTHATTQATTHATHVPKSTA</sequence>
<comment type="caution">
    <text evidence="2">The sequence shown here is derived from an EMBL/GenBank/DDBJ whole genome shotgun (WGS) entry which is preliminary data.</text>
</comment>
<proteinExistence type="predicted"/>
<keyword evidence="3" id="KW-1185">Reference proteome</keyword>